<evidence type="ECO:0000256" key="1">
    <source>
        <dbReference type="SAM" id="MobiDB-lite"/>
    </source>
</evidence>
<comment type="caution">
    <text evidence="3">The sequence shown here is derived from an EMBL/GenBank/DDBJ whole genome shotgun (WGS) entry which is preliminary data.</text>
</comment>
<dbReference type="AlphaFoldDB" id="A0A4V2ESX1"/>
<dbReference type="GO" id="GO:0016491">
    <property type="term" value="F:oxidoreductase activity"/>
    <property type="evidence" value="ECO:0007669"/>
    <property type="project" value="InterPro"/>
</dbReference>
<dbReference type="InterPro" id="IPR036291">
    <property type="entry name" value="NAD(P)-bd_dom_sf"/>
</dbReference>
<dbReference type="SUPFAM" id="SSF50129">
    <property type="entry name" value="GroES-like"/>
    <property type="match status" value="1"/>
</dbReference>
<protein>
    <submittedName>
        <fullName evidence="3">NADPH2:quinone reductase</fullName>
    </submittedName>
</protein>
<dbReference type="SUPFAM" id="SSF51735">
    <property type="entry name" value="NAD(P)-binding Rossmann-fold domains"/>
    <property type="match status" value="1"/>
</dbReference>
<dbReference type="PANTHER" id="PTHR43677">
    <property type="entry name" value="SHORT-CHAIN DEHYDROGENASE/REDUCTASE"/>
    <property type="match status" value="1"/>
</dbReference>
<dbReference type="InterPro" id="IPR011032">
    <property type="entry name" value="GroES-like_sf"/>
</dbReference>
<organism evidence="3 4">
    <name type="scientific">Herbihabitans rhizosphaerae</name>
    <dbReference type="NCBI Taxonomy" id="1872711"/>
    <lineage>
        <taxon>Bacteria</taxon>
        <taxon>Bacillati</taxon>
        <taxon>Actinomycetota</taxon>
        <taxon>Actinomycetes</taxon>
        <taxon>Pseudonocardiales</taxon>
        <taxon>Pseudonocardiaceae</taxon>
        <taxon>Herbihabitans</taxon>
    </lineage>
</organism>
<feature type="region of interest" description="Disordered" evidence="1">
    <location>
        <begin position="298"/>
        <end position="317"/>
    </location>
</feature>
<dbReference type="SMART" id="SM00829">
    <property type="entry name" value="PKS_ER"/>
    <property type="match status" value="1"/>
</dbReference>
<dbReference type="OrthoDB" id="9805883at2"/>
<dbReference type="InterPro" id="IPR051397">
    <property type="entry name" value="Zn-ADH-like_protein"/>
</dbReference>
<dbReference type="Proteomes" id="UP000294257">
    <property type="component" value="Unassembled WGS sequence"/>
</dbReference>
<dbReference type="Gene3D" id="3.90.180.10">
    <property type="entry name" value="Medium-chain alcohol dehydrogenases, catalytic domain"/>
    <property type="match status" value="1"/>
</dbReference>
<evidence type="ECO:0000313" key="4">
    <source>
        <dbReference type="Proteomes" id="UP000294257"/>
    </source>
</evidence>
<proteinExistence type="predicted"/>
<dbReference type="InterPro" id="IPR013149">
    <property type="entry name" value="ADH-like_C"/>
</dbReference>
<name>A0A4V2ESX1_9PSEU</name>
<sequence>MRAIQITEFGGPDVLRLADVPAPEAKAGELLIDVSRAGVNYADTHNAENTYLAPASLPLIPGNEVVGRAADGRRMVAQVTTGGYAEQAVAPEFTAFEVPDELDDTTALAIVVQGLTAWLLLRTSAHLEQGESVVVHAAAGGVGTLAVQLAKSFGAGRVIATASSQAKRDLALELGADVAIDPASEDLTAAIIEANEGRRVDVVLEMTGGPVTDASLVALAPLGRLVFYGMASRVPPKPVAMPNLLSHSTTVSGLWLPHAYARPGLVPRAMQELFSLAREGKLRAIAGGDYPLSEARRAHEDIRSRRTTGKLVLDPKT</sequence>
<dbReference type="CDD" id="cd08241">
    <property type="entry name" value="QOR1"/>
    <property type="match status" value="1"/>
</dbReference>
<dbReference type="Pfam" id="PF00107">
    <property type="entry name" value="ADH_zinc_N"/>
    <property type="match status" value="1"/>
</dbReference>
<dbReference type="Pfam" id="PF08240">
    <property type="entry name" value="ADH_N"/>
    <property type="match status" value="1"/>
</dbReference>
<keyword evidence="4" id="KW-1185">Reference proteome</keyword>
<feature type="domain" description="Enoyl reductase (ER)" evidence="2">
    <location>
        <begin position="10"/>
        <end position="313"/>
    </location>
</feature>
<evidence type="ECO:0000259" key="2">
    <source>
        <dbReference type="SMART" id="SM00829"/>
    </source>
</evidence>
<dbReference type="Gene3D" id="3.40.50.720">
    <property type="entry name" value="NAD(P)-binding Rossmann-like Domain"/>
    <property type="match status" value="1"/>
</dbReference>
<dbReference type="RefSeq" id="WP_130344640.1">
    <property type="nucleotide sequence ID" value="NZ_SGWQ01000004.1"/>
</dbReference>
<dbReference type="InterPro" id="IPR013154">
    <property type="entry name" value="ADH-like_N"/>
</dbReference>
<dbReference type="EMBL" id="SGWQ01000004">
    <property type="protein sequence ID" value="RZS39053.1"/>
    <property type="molecule type" value="Genomic_DNA"/>
</dbReference>
<evidence type="ECO:0000313" key="3">
    <source>
        <dbReference type="EMBL" id="RZS39053.1"/>
    </source>
</evidence>
<reference evidence="3 4" key="1">
    <citation type="submission" date="2019-02" db="EMBL/GenBank/DDBJ databases">
        <title>Genomic Encyclopedia of Type Strains, Phase IV (KMG-IV): sequencing the most valuable type-strain genomes for metagenomic binning, comparative biology and taxonomic classification.</title>
        <authorList>
            <person name="Goeker M."/>
        </authorList>
    </citation>
    <scope>NUCLEOTIDE SEQUENCE [LARGE SCALE GENOMIC DNA]</scope>
    <source>
        <strain evidence="3 4">DSM 101727</strain>
    </source>
</reference>
<dbReference type="InterPro" id="IPR020843">
    <property type="entry name" value="ER"/>
</dbReference>
<dbReference type="PANTHER" id="PTHR43677:SF4">
    <property type="entry name" value="QUINONE OXIDOREDUCTASE-LIKE PROTEIN 2"/>
    <property type="match status" value="1"/>
</dbReference>
<gene>
    <name evidence="3" type="ORF">EV193_104264</name>
</gene>
<accession>A0A4V2ESX1</accession>